<accession>A0A834SHB1</accession>
<sequence length="102" mass="12144">MKVEMEQDHQAPALNEDRALIRANLLMELKSPIPIRKYVYCYFLPIKNNCFMQFYTCLNPVVQNGTHRQKQYYATFEYERSEIQGSSKASENTLALKRKRQY</sequence>
<name>A0A834SHB1_9FABA</name>
<comment type="caution">
    <text evidence="2">The sequence shown here is derived from an EMBL/GenBank/DDBJ whole genome shotgun (WGS) entry which is preliminary data.</text>
</comment>
<proteinExistence type="predicted"/>
<dbReference type="EMBL" id="JAAIUW010000013">
    <property type="protein sequence ID" value="KAF7803559.1"/>
    <property type="molecule type" value="Genomic_DNA"/>
</dbReference>
<keyword evidence="3" id="KW-1185">Reference proteome</keyword>
<evidence type="ECO:0000313" key="2">
    <source>
        <dbReference type="EMBL" id="KAF7803559.1"/>
    </source>
</evidence>
<protein>
    <submittedName>
        <fullName evidence="2">Uncharacterized protein</fullName>
    </submittedName>
</protein>
<evidence type="ECO:0000313" key="3">
    <source>
        <dbReference type="Proteomes" id="UP000634136"/>
    </source>
</evidence>
<dbReference type="AlphaFoldDB" id="A0A834SHB1"/>
<evidence type="ECO:0000256" key="1">
    <source>
        <dbReference type="SAM" id="MobiDB-lite"/>
    </source>
</evidence>
<gene>
    <name evidence="2" type="ORF">G2W53_042670</name>
</gene>
<organism evidence="2 3">
    <name type="scientific">Senna tora</name>
    <dbReference type="NCBI Taxonomy" id="362788"/>
    <lineage>
        <taxon>Eukaryota</taxon>
        <taxon>Viridiplantae</taxon>
        <taxon>Streptophyta</taxon>
        <taxon>Embryophyta</taxon>
        <taxon>Tracheophyta</taxon>
        <taxon>Spermatophyta</taxon>
        <taxon>Magnoliopsida</taxon>
        <taxon>eudicotyledons</taxon>
        <taxon>Gunneridae</taxon>
        <taxon>Pentapetalae</taxon>
        <taxon>rosids</taxon>
        <taxon>fabids</taxon>
        <taxon>Fabales</taxon>
        <taxon>Fabaceae</taxon>
        <taxon>Caesalpinioideae</taxon>
        <taxon>Cassia clade</taxon>
        <taxon>Senna</taxon>
    </lineage>
</organism>
<feature type="region of interest" description="Disordered" evidence="1">
    <location>
        <begin position="83"/>
        <end position="102"/>
    </location>
</feature>
<reference evidence="2" key="1">
    <citation type="submission" date="2020-09" db="EMBL/GenBank/DDBJ databases">
        <title>Genome-Enabled Discovery of Anthraquinone Biosynthesis in Senna tora.</title>
        <authorList>
            <person name="Kang S.-H."/>
            <person name="Pandey R.P."/>
            <person name="Lee C.-M."/>
            <person name="Sim J.-S."/>
            <person name="Jeong J.-T."/>
            <person name="Choi B.-S."/>
            <person name="Jung M."/>
            <person name="Ginzburg D."/>
            <person name="Zhao K."/>
            <person name="Won S.Y."/>
            <person name="Oh T.-J."/>
            <person name="Yu Y."/>
            <person name="Kim N.-H."/>
            <person name="Lee O.R."/>
            <person name="Lee T.-H."/>
            <person name="Bashyal P."/>
            <person name="Kim T.-S."/>
            <person name="Lee W.-H."/>
            <person name="Kawkins C."/>
            <person name="Kim C.-K."/>
            <person name="Kim J.S."/>
            <person name="Ahn B.O."/>
            <person name="Rhee S.Y."/>
            <person name="Sohng J.K."/>
        </authorList>
    </citation>
    <scope>NUCLEOTIDE SEQUENCE</scope>
    <source>
        <tissue evidence="2">Leaf</tissue>
    </source>
</reference>
<dbReference type="Proteomes" id="UP000634136">
    <property type="component" value="Unassembled WGS sequence"/>
</dbReference>
<feature type="compositionally biased region" description="Polar residues" evidence="1">
    <location>
        <begin position="83"/>
        <end position="93"/>
    </location>
</feature>